<accession>A0A1R3JHE3</accession>
<keyword evidence="3" id="KW-0809">Transit peptide</keyword>
<dbReference type="GO" id="GO:0006353">
    <property type="term" value="P:DNA-templated transcription termination"/>
    <property type="evidence" value="ECO:0007669"/>
    <property type="project" value="UniProtKB-KW"/>
</dbReference>
<proteinExistence type="inferred from homology"/>
<evidence type="ECO:0000256" key="3">
    <source>
        <dbReference type="ARBA" id="ARBA00022946"/>
    </source>
</evidence>
<dbReference type="PANTHER" id="PTHR13068">
    <property type="entry name" value="CGI-12 PROTEIN-RELATED"/>
    <property type="match status" value="1"/>
</dbReference>
<evidence type="ECO:0000313" key="5">
    <source>
        <dbReference type="Proteomes" id="UP000187203"/>
    </source>
</evidence>
<dbReference type="GO" id="GO:0003676">
    <property type="term" value="F:nucleic acid binding"/>
    <property type="evidence" value="ECO:0007669"/>
    <property type="project" value="InterPro"/>
</dbReference>
<dbReference type="SMART" id="SM00733">
    <property type="entry name" value="Mterf"/>
    <property type="match status" value="7"/>
</dbReference>
<protein>
    <submittedName>
        <fullName evidence="4">Mitochodrial transcription termination factor-related protein</fullName>
    </submittedName>
</protein>
<dbReference type="FunFam" id="1.25.70.10:FF:000001">
    <property type="entry name" value="Mitochondrial transcription termination factor-like"/>
    <property type="match status" value="1"/>
</dbReference>
<organism evidence="4 5">
    <name type="scientific">Corchorus olitorius</name>
    <dbReference type="NCBI Taxonomy" id="93759"/>
    <lineage>
        <taxon>Eukaryota</taxon>
        <taxon>Viridiplantae</taxon>
        <taxon>Streptophyta</taxon>
        <taxon>Embryophyta</taxon>
        <taxon>Tracheophyta</taxon>
        <taxon>Spermatophyta</taxon>
        <taxon>Magnoliopsida</taxon>
        <taxon>eudicotyledons</taxon>
        <taxon>Gunneridae</taxon>
        <taxon>Pentapetalae</taxon>
        <taxon>rosids</taxon>
        <taxon>malvids</taxon>
        <taxon>Malvales</taxon>
        <taxon>Malvaceae</taxon>
        <taxon>Grewioideae</taxon>
        <taxon>Apeibeae</taxon>
        <taxon>Corchorus</taxon>
    </lineage>
</organism>
<keyword evidence="5" id="KW-1185">Reference proteome</keyword>
<dbReference type="InterPro" id="IPR003690">
    <property type="entry name" value="MTERF"/>
</dbReference>
<keyword evidence="2" id="KW-0804">Transcription</keyword>
<dbReference type="Proteomes" id="UP000187203">
    <property type="component" value="Unassembled WGS sequence"/>
</dbReference>
<evidence type="ECO:0000256" key="2">
    <source>
        <dbReference type="ARBA" id="ARBA00022472"/>
    </source>
</evidence>
<evidence type="ECO:0000313" key="4">
    <source>
        <dbReference type="EMBL" id="OMO94288.1"/>
    </source>
</evidence>
<dbReference type="PANTHER" id="PTHR13068:SF130">
    <property type="entry name" value="TRANSCRIPTION TERMINATION FACTOR MTERF6, CHLOROPLASTIC_MITOCHONDRIAL-LIKE"/>
    <property type="match status" value="1"/>
</dbReference>
<dbReference type="Gene3D" id="1.25.70.10">
    <property type="entry name" value="Transcription termination factor 3, mitochondrial"/>
    <property type="match status" value="1"/>
</dbReference>
<dbReference type="InterPro" id="IPR038538">
    <property type="entry name" value="MTERF_sf"/>
</dbReference>
<comment type="similarity">
    <text evidence="1">Belongs to the mTERF family.</text>
</comment>
<dbReference type="STRING" id="93759.A0A1R3JHE3"/>
<keyword evidence="2" id="KW-0805">Transcription regulation</keyword>
<dbReference type="Pfam" id="PF02536">
    <property type="entry name" value="mTERF"/>
    <property type="match status" value="1"/>
</dbReference>
<comment type="caution">
    <text evidence="4">The sequence shown here is derived from an EMBL/GenBank/DDBJ whole genome shotgun (WGS) entry which is preliminary data.</text>
</comment>
<name>A0A1R3JHE3_9ROSI</name>
<gene>
    <name evidence="4" type="ORF">COLO4_16429</name>
</gene>
<dbReference type="AlphaFoldDB" id="A0A1R3JHE3"/>
<reference evidence="5" key="1">
    <citation type="submission" date="2013-09" db="EMBL/GenBank/DDBJ databases">
        <title>Corchorus olitorius genome sequencing.</title>
        <authorList>
            <person name="Alam M."/>
            <person name="Haque M.S."/>
            <person name="Islam M.S."/>
            <person name="Emdad E.M."/>
            <person name="Islam M.M."/>
            <person name="Ahmed B."/>
            <person name="Halim A."/>
            <person name="Hossen Q.M.M."/>
            <person name="Hossain M.Z."/>
            <person name="Ahmed R."/>
            <person name="Khan M.M."/>
            <person name="Islam R."/>
            <person name="Rashid M.M."/>
            <person name="Khan S.A."/>
            <person name="Rahman M.S."/>
            <person name="Alam M."/>
            <person name="Yahiya A.S."/>
            <person name="Khan M.S."/>
            <person name="Azam M.S."/>
            <person name="Haque T."/>
            <person name="Lashkar M.Z.H."/>
            <person name="Akhand A.I."/>
            <person name="Morshed G."/>
            <person name="Roy S."/>
            <person name="Uddin K.S."/>
            <person name="Rabeya T."/>
            <person name="Hossain A.S."/>
            <person name="Chowdhury A."/>
            <person name="Snigdha A.R."/>
            <person name="Mortoza M.S."/>
            <person name="Matin S.A."/>
            <person name="Hoque S.M.E."/>
            <person name="Islam M.K."/>
            <person name="Roy D.K."/>
            <person name="Haider R."/>
            <person name="Moosa M.M."/>
            <person name="Elias S.M."/>
            <person name="Hasan A.M."/>
            <person name="Jahan S."/>
            <person name="Shafiuddin M."/>
            <person name="Mahmood N."/>
            <person name="Shommy N.S."/>
        </authorList>
    </citation>
    <scope>NUCLEOTIDE SEQUENCE [LARGE SCALE GENOMIC DNA]</scope>
    <source>
        <strain evidence="5">cv. O-4</strain>
    </source>
</reference>
<keyword evidence="2" id="KW-0806">Transcription termination</keyword>
<evidence type="ECO:0000256" key="1">
    <source>
        <dbReference type="ARBA" id="ARBA00007692"/>
    </source>
</evidence>
<dbReference type="EMBL" id="AWUE01016086">
    <property type="protein sequence ID" value="OMO94288.1"/>
    <property type="molecule type" value="Genomic_DNA"/>
</dbReference>
<sequence length="377" mass="43144">MAPPIFRTLISLSLNRSTRLQKPTISSYYLSVAFFSSSTPAPSIDFADHFIKEHKFSPEVALKAASYLNYLKKPDKCDEILYFLKKSGFSVSQIEKAVKRKPTLLSGSLDKTIKPKFKVFKELGFSPHDIADLVSTDPWLLTRSADDRIVPSISILKDLLGSNAGVVKLLKTTSWFLKSNLEKSMVPNIEFLVSCGIGLPQIVKYVFTFPRFFLHKPDNIKHFVKRADEMGFDRKSNLFLSAIRTLSSMSEETWEHKLKLLRKLGFSEDDIRAAFRRSPQVFAVSERKIKEVTQCLLSRKRIDMSFIIRHPEVLICSVEQRLKPRLMVIEVLKSKDLLTKEPRLSTLFKISAKQFQEKYVLPYLNELQKASVDTVGL</sequence>
<dbReference type="OrthoDB" id="637682at2759"/>